<evidence type="ECO:0000256" key="1">
    <source>
        <dbReference type="SAM" id="MobiDB-lite"/>
    </source>
</evidence>
<dbReference type="EMBL" id="BPLR01007763">
    <property type="protein sequence ID" value="GIY19509.1"/>
    <property type="molecule type" value="Genomic_DNA"/>
</dbReference>
<accession>A0AAV4RFX4</accession>
<dbReference type="Proteomes" id="UP001054945">
    <property type="component" value="Unassembled WGS sequence"/>
</dbReference>
<dbReference type="AlphaFoldDB" id="A0AAV4RFX4"/>
<reference evidence="2 3" key="1">
    <citation type="submission" date="2021-06" db="EMBL/GenBank/DDBJ databases">
        <title>Caerostris extrusa draft genome.</title>
        <authorList>
            <person name="Kono N."/>
            <person name="Arakawa K."/>
        </authorList>
    </citation>
    <scope>NUCLEOTIDE SEQUENCE [LARGE SCALE GENOMIC DNA]</scope>
</reference>
<evidence type="ECO:0000313" key="3">
    <source>
        <dbReference type="Proteomes" id="UP001054945"/>
    </source>
</evidence>
<sequence>MRDIGPQSPPILLFFSKQCPGFRDDDAQDGGGAHRRHLLRLLRLFRSHPVLQPVPGADHHLPGLRAADDPREGAQEERVRGAAGLAAVLRVQPGRVEAVGVLGDVISVHSHREHRHKRLLSVQPHGRVDLLRLPLLLLRDLLDHRLRGPGHLPGGPLSARGPLPGGQLRLHRVRIVLHLQPLQRHLHSHQAIPQLAHEDTRLFVPLQAQETPADPSCWPEDGETPSPHIT</sequence>
<name>A0AAV4RFX4_CAEEX</name>
<comment type="caution">
    <text evidence="2">The sequence shown here is derived from an EMBL/GenBank/DDBJ whole genome shotgun (WGS) entry which is preliminary data.</text>
</comment>
<organism evidence="2 3">
    <name type="scientific">Caerostris extrusa</name>
    <name type="common">Bark spider</name>
    <name type="synonym">Caerostris bankana</name>
    <dbReference type="NCBI Taxonomy" id="172846"/>
    <lineage>
        <taxon>Eukaryota</taxon>
        <taxon>Metazoa</taxon>
        <taxon>Ecdysozoa</taxon>
        <taxon>Arthropoda</taxon>
        <taxon>Chelicerata</taxon>
        <taxon>Arachnida</taxon>
        <taxon>Araneae</taxon>
        <taxon>Araneomorphae</taxon>
        <taxon>Entelegynae</taxon>
        <taxon>Araneoidea</taxon>
        <taxon>Araneidae</taxon>
        <taxon>Caerostris</taxon>
    </lineage>
</organism>
<gene>
    <name evidence="2" type="ORF">CEXT_114061</name>
</gene>
<evidence type="ECO:0000313" key="2">
    <source>
        <dbReference type="EMBL" id="GIY19509.1"/>
    </source>
</evidence>
<feature type="region of interest" description="Disordered" evidence="1">
    <location>
        <begin position="209"/>
        <end position="230"/>
    </location>
</feature>
<protein>
    <submittedName>
        <fullName evidence="2">Uncharacterized protein</fullName>
    </submittedName>
</protein>
<keyword evidence="3" id="KW-1185">Reference proteome</keyword>
<proteinExistence type="predicted"/>